<keyword evidence="7 10" id="KW-0804">Transcription</keyword>
<evidence type="ECO:0000313" key="11">
    <source>
        <dbReference type="EMBL" id="MFD1607636.1"/>
    </source>
</evidence>
<comment type="catalytic activity">
    <reaction evidence="9 10">
        <text>RNA(n) + a ribonucleoside 5'-triphosphate = RNA(n+1) + diphosphate</text>
        <dbReference type="Rhea" id="RHEA:21248"/>
        <dbReference type="Rhea" id="RHEA-COMP:14527"/>
        <dbReference type="Rhea" id="RHEA-COMP:17342"/>
        <dbReference type="ChEBI" id="CHEBI:33019"/>
        <dbReference type="ChEBI" id="CHEBI:61557"/>
        <dbReference type="ChEBI" id="CHEBI:140395"/>
        <dbReference type="EC" id="2.7.7.6"/>
    </reaction>
</comment>
<evidence type="ECO:0000256" key="3">
    <source>
        <dbReference type="ARBA" id="ARBA00013725"/>
    </source>
</evidence>
<comment type="caution">
    <text evidence="11">The sequence shown here is derived from an EMBL/GenBank/DDBJ whole genome shotgun (WGS) entry which is preliminary data.</text>
</comment>
<dbReference type="InterPro" id="IPR003716">
    <property type="entry name" value="DNA-dir_RNA_pol_omega"/>
</dbReference>
<keyword evidence="4 10" id="KW-0240">DNA-directed RNA polymerase</keyword>
<gene>
    <name evidence="10 11" type="primary">rpoZ</name>
    <name evidence="11" type="ORF">ACFSBH_08225</name>
</gene>
<dbReference type="GO" id="GO:0003899">
    <property type="term" value="F:DNA-directed RNA polymerase activity"/>
    <property type="evidence" value="ECO:0007669"/>
    <property type="project" value="UniProtKB-EC"/>
</dbReference>
<dbReference type="InterPro" id="IPR006110">
    <property type="entry name" value="Pol_omega/Rpo6/RPB6"/>
</dbReference>
<evidence type="ECO:0000256" key="10">
    <source>
        <dbReference type="HAMAP-Rule" id="MF_00366"/>
    </source>
</evidence>
<dbReference type="Proteomes" id="UP001597221">
    <property type="component" value="Unassembled WGS sequence"/>
</dbReference>
<dbReference type="PANTHER" id="PTHR34476">
    <property type="entry name" value="DNA-DIRECTED RNA POLYMERASE SUBUNIT OMEGA"/>
    <property type="match status" value="1"/>
</dbReference>
<organism evidence="11 12">
    <name type="scientific">Oceanobacillus luteolus</name>
    <dbReference type="NCBI Taxonomy" id="1274358"/>
    <lineage>
        <taxon>Bacteria</taxon>
        <taxon>Bacillati</taxon>
        <taxon>Bacillota</taxon>
        <taxon>Bacilli</taxon>
        <taxon>Bacillales</taxon>
        <taxon>Bacillaceae</taxon>
        <taxon>Oceanobacillus</taxon>
    </lineage>
</organism>
<keyword evidence="12" id="KW-1185">Reference proteome</keyword>
<dbReference type="NCBIfam" id="TIGR00690">
    <property type="entry name" value="rpoZ"/>
    <property type="match status" value="1"/>
</dbReference>
<dbReference type="EMBL" id="JBHUDE010000040">
    <property type="protein sequence ID" value="MFD1607636.1"/>
    <property type="molecule type" value="Genomic_DNA"/>
</dbReference>
<evidence type="ECO:0000256" key="2">
    <source>
        <dbReference type="ARBA" id="ARBA00012418"/>
    </source>
</evidence>
<accession>A0ABW4HQK4</accession>
<name>A0ABW4HQK4_9BACI</name>
<keyword evidence="6 10" id="KW-0548">Nucleotidyltransferase</keyword>
<evidence type="ECO:0000313" key="12">
    <source>
        <dbReference type="Proteomes" id="UP001597221"/>
    </source>
</evidence>
<dbReference type="RefSeq" id="WP_379597008.1">
    <property type="nucleotide sequence ID" value="NZ_JBHUDE010000040.1"/>
</dbReference>
<protein>
    <recommendedName>
        <fullName evidence="3 10">DNA-directed RNA polymerase subunit omega</fullName>
        <shortName evidence="10">RNAP omega subunit</shortName>
        <ecNumber evidence="2 10">2.7.7.6</ecNumber>
    </recommendedName>
    <alternativeName>
        <fullName evidence="10">RNA polymerase omega subunit</fullName>
    </alternativeName>
    <alternativeName>
        <fullName evidence="8 10">Transcriptase subunit omega</fullName>
    </alternativeName>
</protein>
<dbReference type="SMART" id="SM01409">
    <property type="entry name" value="RNA_pol_Rpb6"/>
    <property type="match status" value="1"/>
</dbReference>
<evidence type="ECO:0000256" key="4">
    <source>
        <dbReference type="ARBA" id="ARBA00022478"/>
    </source>
</evidence>
<evidence type="ECO:0000256" key="7">
    <source>
        <dbReference type="ARBA" id="ARBA00023163"/>
    </source>
</evidence>
<evidence type="ECO:0000256" key="6">
    <source>
        <dbReference type="ARBA" id="ARBA00022695"/>
    </source>
</evidence>
<dbReference type="InterPro" id="IPR036161">
    <property type="entry name" value="RPB6/omega-like_sf"/>
</dbReference>
<comment type="function">
    <text evidence="10">Promotes RNA polymerase assembly. Latches the N- and C-terminal regions of the beta' subunit thereby facilitating its interaction with the beta and alpha subunits.</text>
</comment>
<dbReference type="Gene3D" id="3.90.940.10">
    <property type="match status" value="1"/>
</dbReference>
<comment type="subunit">
    <text evidence="10">The RNAP catalytic core consists of 2 alpha, 1 beta, 1 beta' and 1 omega subunit. When a sigma factor is associated with the core the holoenzyme is formed, which can initiate transcription.</text>
</comment>
<keyword evidence="5 10" id="KW-0808">Transferase</keyword>
<reference evidence="12" key="1">
    <citation type="journal article" date="2019" name="Int. J. Syst. Evol. Microbiol.">
        <title>The Global Catalogue of Microorganisms (GCM) 10K type strain sequencing project: providing services to taxonomists for standard genome sequencing and annotation.</title>
        <authorList>
            <consortium name="The Broad Institute Genomics Platform"/>
            <consortium name="The Broad Institute Genome Sequencing Center for Infectious Disease"/>
            <person name="Wu L."/>
            <person name="Ma J."/>
        </authorList>
    </citation>
    <scope>NUCLEOTIDE SEQUENCE [LARGE SCALE GENOMIC DNA]</scope>
    <source>
        <strain evidence="12">CGMCC 1.12376</strain>
    </source>
</reference>
<evidence type="ECO:0000256" key="9">
    <source>
        <dbReference type="ARBA" id="ARBA00048552"/>
    </source>
</evidence>
<evidence type="ECO:0000256" key="8">
    <source>
        <dbReference type="ARBA" id="ARBA00029924"/>
    </source>
</evidence>
<evidence type="ECO:0000256" key="1">
    <source>
        <dbReference type="ARBA" id="ARBA00006711"/>
    </source>
</evidence>
<dbReference type="GO" id="GO:0000428">
    <property type="term" value="C:DNA-directed RNA polymerase complex"/>
    <property type="evidence" value="ECO:0007669"/>
    <property type="project" value="UniProtKB-KW"/>
</dbReference>
<dbReference type="SUPFAM" id="SSF63562">
    <property type="entry name" value="RPB6/omega subunit-like"/>
    <property type="match status" value="1"/>
</dbReference>
<evidence type="ECO:0000256" key="5">
    <source>
        <dbReference type="ARBA" id="ARBA00022679"/>
    </source>
</evidence>
<dbReference type="PANTHER" id="PTHR34476:SF1">
    <property type="entry name" value="DNA-DIRECTED RNA POLYMERASE SUBUNIT OMEGA"/>
    <property type="match status" value="1"/>
</dbReference>
<proteinExistence type="inferred from homology"/>
<dbReference type="HAMAP" id="MF_00366">
    <property type="entry name" value="RNApol_bact_RpoZ"/>
    <property type="match status" value="1"/>
</dbReference>
<sequence length="67" mass="7375">MMLEPSIDQLQEKINSKYELVTLSARRARTLADVQKPLVDDPKSHKLVGVALEEIAAGKLFIANAQA</sequence>
<dbReference type="Pfam" id="PF01192">
    <property type="entry name" value="RNA_pol_Rpb6"/>
    <property type="match status" value="1"/>
</dbReference>
<comment type="similarity">
    <text evidence="1 10">Belongs to the RNA polymerase subunit omega family.</text>
</comment>
<dbReference type="EC" id="2.7.7.6" evidence="2 10"/>